<evidence type="ECO:0008006" key="5">
    <source>
        <dbReference type="Google" id="ProtNLM"/>
    </source>
</evidence>
<gene>
    <name evidence="3" type="ORF">AALA52_05075</name>
</gene>
<dbReference type="Proteomes" id="UP001565283">
    <property type="component" value="Unassembled WGS sequence"/>
</dbReference>
<protein>
    <recommendedName>
        <fullName evidence="5">Lipoprotein</fullName>
    </recommendedName>
</protein>
<feature type="region of interest" description="Disordered" evidence="1">
    <location>
        <begin position="27"/>
        <end position="48"/>
    </location>
</feature>
<evidence type="ECO:0000256" key="2">
    <source>
        <dbReference type="SAM" id="SignalP"/>
    </source>
</evidence>
<organism evidence="3 4">
    <name type="scientific">Lactococcus ileimucosae</name>
    <dbReference type="NCBI Taxonomy" id="2941329"/>
    <lineage>
        <taxon>Bacteria</taxon>
        <taxon>Bacillati</taxon>
        <taxon>Bacillota</taxon>
        <taxon>Bacilli</taxon>
        <taxon>Lactobacillales</taxon>
        <taxon>Streptococcaceae</taxon>
        <taxon>Lactococcus</taxon>
    </lineage>
</organism>
<dbReference type="RefSeq" id="WP_369948248.1">
    <property type="nucleotide sequence ID" value="NZ_JBCLSH010000012.1"/>
</dbReference>
<feature type="chain" id="PRO_5045493963" description="Lipoprotein" evidence="2">
    <location>
        <begin position="23"/>
        <end position="442"/>
    </location>
</feature>
<dbReference type="PROSITE" id="PS51257">
    <property type="entry name" value="PROKAR_LIPOPROTEIN"/>
    <property type="match status" value="1"/>
</dbReference>
<sequence>MIRSRTKFFTTIGILILSAVLAGCSKGDTNKSSTTKPEQSKTEEKSTSFNFIASKNQPETVKDFLPVFAQQLKKYNEVAEKIWSNSAVTQVPVVLEDTDSKKMWKITPDGQISDFSDQEAKEMNVERSETPGTWGYYGKQFGKFGVDANYDLDGKDLKGRGMYFSLDDATLKDKELFNRYPHLGSYDALVFVLHENFHIFEQEKWDKPSETDTAKIGSEKNQHLDNTEARIIRYQLIQNLMKAVADPKDKSLVLQAITTYNEYKSKHKTDFEHAQYWDRTEGSAQYMEFMAALYTYFPDQLRTDEDIAQAIQALGKQTKGYGTSTGNVEEAYDVGGFASLLLDRYDTSWKTKLMKDKDATPMSLLADYFKNDKLPTYKPLDEGNKNKLLEQIKNKKKELVTYQKQSLEEMKKELQSAQDPQQKATLEKEIKALEEKIADLEK</sequence>
<keyword evidence="2" id="KW-0732">Signal</keyword>
<accession>A0ABV4D6T6</accession>
<comment type="caution">
    <text evidence="3">The sequence shown here is derived from an EMBL/GenBank/DDBJ whole genome shotgun (WGS) entry which is preliminary data.</text>
</comment>
<name>A0ABV4D6T6_9LACT</name>
<dbReference type="EMBL" id="JBCLSH010000012">
    <property type="protein sequence ID" value="MEY8443615.1"/>
    <property type="molecule type" value="Genomic_DNA"/>
</dbReference>
<feature type="signal peptide" evidence="2">
    <location>
        <begin position="1"/>
        <end position="22"/>
    </location>
</feature>
<evidence type="ECO:0000313" key="4">
    <source>
        <dbReference type="Proteomes" id="UP001565283"/>
    </source>
</evidence>
<reference evidence="3 4" key="1">
    <citation type="submission" date="2024-03" db="EMBL/GenBank/DDBJ databases">
        <title>Mouse gut bacterial collection (mGBC) of GemPharmatech.</title>
        <authorList>
            <person name="He Y."/>
            <person name="Dong L."/>
            <person name="Wu D."/>
            <person name="Gao X."/>
            <person name="Lin Z."/>
        </authorList>
    </citation>
    <scope>NUCLEOTIDE SEQUENCE [LARGE SCALE GENOMIC DNA]</scope>
    <source>
        <strain evidence="3 4">61-15</strain>
    </source>
</reference>
<proteinExistence type="predicted"/>
<keyword evidence="4" id="KW-1185">Reference proteome</keyword>
<evidence type="ECO:0000256" key="1">
    <source>
        <dbReference type="SAM" id="MobiDB-lite"/>
    </source>
</evidence>
<evidence type="ECO:0000313" key="3">
    <source>
        <dbReference type="EMBL" id="MEY8443615.1"/>
    </source>
</evidence>